<dbReference type="EMBL" id="CP138896">
    <property type="protein sequence ID" value="WPK25167.1"/>
    <property type="molecule type" value="Genomic_DNA"/>
</dbReference>
<protein>
    <recommendedName>
        <fullName evidence="4">Inosine/uridine-preferring nucleoside hydrolase domain-containing protein</fullName>
    </recommendedName>
</protein>
<dbReference type="GO" id="GO:0005829">
    <property type="term" value="C:cytosol"/>
    <property type="evidence" value="ECO:0007669"/>
    <property type="project" value="TreeGrafter"/>
</dbReference>
<dbReference type="InterPro" id="IPR001910">
    <property type="entry name" value="Inosine/uridine_hydrolase_dom"/>
</dbReference>
<dbReference type="InterPro" id="IPR023186">
    <property type="entry name" value="IUNH"/>
</dbReference>
<sequence>MPTVETKDETAYDALTACEPVPIWLDCDPGNDDAFAILLAALHPRFRLVGISSVYGNVLLERTTFNALAILNELKFRQDDVKVYSGEKHPLLIDAPDAAHIHGQTGMGDAVLPVSLDIHESSDKSYLEAMKAAVEEYEQKICFVCTGTLTNMATFVERYSEVTSKIRLVSIMGGAFNMGNITPYAEFNIFCDPHAARIVFAHPHFMNKIVLVPLNLTHTVLATPKVMSRIYNPAGPNNSRLREFFSVVLQSYAHNYKAAYPSCPGPPIHDPIALFAILPMLDRSNPLSDDFTEKCDFRYIQRQVDVVLEGKKLGQTVMINDNMDPLKMEEGGVYIAQNISAAAFWESIYLALQLADERVANDNVDYA</sequence>
<dbReference type="Gene3D" id="3.90.245.10">
    <property type="entry name" value="Ribonucleoside hydrolase-like"/>
    <property type="match status" value="1"/>
</dbReference>
<dbReference type="PANTHER" id="PTHR12304:SF4">
    <property type="entry name" value="URIDINE NUCLEOSIDASE"/>
    <property type="match status" value="1"/>
</dbReference>
<accession>A0AAX4HB99</accession>
<keyword evidence="2" id="KW-0378">Hydrolase</keyword>
<name>A0AAX4HB99_9ASCO</name>
<dbReference type="GO" id="GO:0008477">
    <property type="term" value="F:purine nucleosidase activity"/>
    <property type="evidence" value="ECO:0007669"/>
    <property type="project" value="TreeGrafter"/>
</dbReference>
<keyword evidence="3" id="KW-0326">Glycosidase</keyword>
<organism evidence="5 6">
    <name type="scientific">Australozyma saopauloensis</name>
    <dbReference type="NCBI Taxonomy" id="291208"/>
    <lineage>
        <taxon>Eukaryota</taxon>
        <taxon>Fungi</taxon>
        <taxon>Dikarya</taxon>
        <taxon>Ascomycota</taxon>
        <taxon>Saccharomycotina</taxon>
        <taxon>Pichiomycetes</taxon>
        <taxon>Metschnikowiaceae</taxon>
        <taxon>Australozyma</taxon>
    </lineage>
</organism>
<dbReference type="PANTHER" id="PTHR12304">
    <property type="entry name" value="INOSINE-URIDINE PREFERRING NUCLEOSIDE HYDROLASE"/>
    <property type="match status" value="1"/>
</dbReference>
<comment type="similarity">
    <text evidence="1">Belongs to the IUNH family.</text>
</comment>
<evidence type="ECO:0000256" key="1">
    <source>
        <dbReference type="ARBA" id="ARBA00009176"/>
    </source>
</evidence>
<dbReference type="Proteomes" id="UP001338582">
    <property type="component" value="Chromosome 3"/>
</dbReference>
<reference evidence="5 6" key="1">
    <citation type="submission" date="2023-10" db="EMBL/GenBank/DDBJ databases">
        <title>Draft Genome Sequence of Candida saopaulonensis from a very Premature Infant with Sepsis.</title>
        <authorList>
            <person name="Ning Y."/>
            <person name="Dai R."/>
            <person name="Xiao M."/>
            <person name="Xu Y."/>
            <person name="Yan Q."/>
            <person name="Zhang L."/>
        </authorList>
    </citation>
    <scope>NUCLEOTIDE SEQUENCE [LARGE SCALE GENOMIC DNA]</scope>
    <source>
        <strain evidence="5 6">19XY460</strain>
    </source>
</reference>
<evidence type="ECO:0000259" key="4">
    <source>
        <dbReference type="Pfam" id="PF01156"/>
    </source>
</evidence>
<evidence type="ECO:0000256" key="3">
    <source>
        <dbReference type="ARBA" id="ARBA00023295"/>
    </source>
</evidence>
<keyword evidence="6" id="KW-1185">Reference proteome</keyword>
<gene>
    <name evidence="5" type="ORF">PUMCH_002470</name>
</gene>
<dbReference type="RefSeq" id="XP_062877550.1">
    <property type="nucleotide sequence ID" value="XM_063021480.1"/>
</dbReference>
<evidence type="ECO:0000256" key="2">
    <source>
        <dbReference type="ARBA" id="ARBA00022801"/>
    </source>
</evidence>
<dbReference type="InterPro" id="IPR036452">
    <property type="entry name" value="Ribo_hydro-like"/>
</dbReference>
<dbReference type="CDD" id="cd02651">
    <property type="entry name" value="nuc_hydro_IU_UC_XIUA"/>
    <property type="match status" value="1"/>
</dbReference>
<dbReference type="AlphaFoldDB" id="A0AAX4HB99"/>
<dbReference type="SUPFAM" id="SSF53590">
    <property type="entry name" value="Nucleoside hydrolase"/>
    <property type="match status" value="1"/>
</dbReference>
<evidence type="ECO:0000313" key="6">
    <source>
        <dbReference type="Proteomes" id="UP001338582"/>
    </source>
</evidence>
<dbReference type="GeneID" id="88173535"/>
<dbReference type="KEGG" id="asau:88173535"/>
<feature type="domain" description="Inosine/uridine-preferring nucleoside hydrolase" evidence="4">
    <location>
        <begin position="23"/>
        <end position="346"/>
    </location>
</feature>
<dbReference type="GO" id="GO:0006152">
    <property type="term" value="P:purine nucleoside catabolic process"/>
    <property type="evidence" value="ECO:0007669"/>
    <property type="project" value="TreeGrafter"/>
</dbReference>
<evidence type="ECO:0000313" key="5">
    <source>
        <dbReference type="EMBL" id="WPK25167.1"/>
    </source>
</evidence>
<proteinExistence type="inferred from homology"/>
<dbReference type="Pfam" id="PF01156">
    <property type="entry name" value="IU_nuc_hydro"/>
    <property type="match status" value="1"/>
</dbReference>